<dbReference type="AlphaFoldDB" id="A0A3R9RZV6"/>
<sequence>MAAQYHSIFTEQGLSLLREAIQNGTKLGITQMSFGDGNGFVPEPDATFTHLVNEIYRTDLNRLAPSANNPNWLEADAVIPSAVGGFNIREVGLWAGEILVAYSNYPPTYKPTADQGTAQIKTIRIVLQIDNTANFELKIDASVVMATIQSVQDAKLDVLNYVDETKLSSFTDINKLKDTLTDKEFILYKNNMYRWSVDSTDLPDDLFIIKSNLHENGRWILVNKNNYRLEIAENNLQTLLRQSSKIHIDKVYELTNTLELATLNNSMLTGIGYASGFKWIGENGAGSTKNTWLPILKAYGQSWQTNSAISGVKFRDFKIDVDNKSNVCAIDCRYITNQSKLDSIKVASLGVNSVGFYLSKSWYNRTSDCSVRGVLANGKNGIGVFVDTVSDASTGSVNQVNAVPLDISVHTCDIGYLIDQSRYIYSLNIPASVTIEHCNVGIKVQGKDAAYIVRNAIISAYFESNGTDVIWGESDSTRDVDSNILWLAASFNDNGSKVILNEGRHTFIGCTGLETLEINNYAEVELINTIVDNITGNSNSIRKLARRKSRPSVTVTASNDGMEFLKPVSAKRLTQASSGSVTFDLAKDLFNIDSYWGRKAEIKILSRRQFDTNNSAWYEGIILKNSVGEFYVQRKDGSGAETYTVNGSTVTKNKNYDLTVSITTGGILTVNSTQTETKNYEVLLNIY</sequence>
<protein>
    <recommendedName>
        <fullName evidence="1">Phage tail fibre protein N-terminal domain-containing protein</fullName>
    </recommendedName>
</protein>
<evidence type="ECO:0000259" key="1">
    <source>
        <dbReference type="Pfam" id="PF12571"/>
    </source>
</evidence>
<dbReference type="Pfam" id="PF12571">
    <property type="entry name" value="Phage_tail_fib"/>
    <property type="match status" value="1"/>
</dbReference>
<evidence type="ECO:0000313" key="2">
    <source>
        <dbReference type="EMBL" id="RSO57977.1"/>
    </source>
</evidence>
<dbReference type="InterPro" id="IPR051934">
    <property type="entry name" value="Phage_Tail_Fiber_Structural"/>
</dbReference>
<accession>A0A3R9RZV6</accession>
<name>A0A3R9RZV6_ACIPI</name>
<gene>
    <name evidence="2" type="ORF">EA752_14070</name>
</gene>
<dbReference type="Proteomes" id="UP000271320">
    <property type="component" value="Unassembled WGS sequence"/>
</dbReference>
<dbReference type="PANTHER" id="PTHR35191">
    <property type="entry name" value="PROPHAGE SIDE TAIL FIBER PROTEIN HOMOLOG STFQ-RELATED"/>
    <property type="match status" value="1"/>
</dbReference>
<evidence type="ECO:0000313" key="3">
    <source>
        <dbReference type="Proteomes" id="UP000271320"/>
    </source>
</evidence>
<comment type="caution">
    <text evidence="2">The sequence shown here is derived from an EMBL/GenBank/DDBJ whole genome shotgun (WGS) entry which is preliminary data.</text>
</comment>
<dbReference type="InterPro" id="IPR022225">
    <property type="entry name" value="Phage_tail_fibre_N"/>
</dbReference>
<proteinExistence type="predicted"/>
<reference evidence="2 3" key="1">
    <citation type="submission" date="2018-10" db="EMBL/GenBank/DDBJ databases">
        <title>GWAS and RNA-Seq identify cryptic mechanisms of antimicrobial resistance in Acinetobacter baumannii.</title>
        <authorList>
            <person name="Sahl J.W."/>
        </authorList>
    </citation>
    <scope>NUCLEOTIDE SEQUENCE [LARGE SCALE GENOMIC DNA]</scope>
    <source>
        <strain evidence="2 3">TG41884</strain>
    </source>
</reference>
<dbReference type="PANTHER" id="PTHR35191:SF1">
    <property type="entry name" value="PROPHAGE SIDE TAIL FIBER PROTEIN HOMOLOG STFQ-RELATED"/>
    <property type="match status" value="1"/>
</dbReference>
<organism evidence="2 3">
    <name type="scientific">Acinetobacter pittii</name>
    <name type="common">Acinetobacter genomosp. 3</name>
    <dbReference type="NCBI Taxonomy" id="48296"/>
    <lineage>
        <taxon>Bacteria</taxon>
        <taxon>Pseudomonadati</taxon>
        <taxon>Pseudomonadota</taxon>
        <taxon>Gammaproteobacteria</taxon>
        <taxon>Moraxellales</taxon>
        <taxon>Moraxellaceae</taxon>
        <taxon>Acinetobacter</taxon>
        <taxon>Acinetobacter calcoaceticus/baumannii complex</taxon>
    </lineage>
</organism>
<dbReference type="EMBL" id="RFEW01000011">
    <property type="protein sequence ID" value="RSO57977.1"/>
    <property type="molecule type" value="Genomic_DNA"/>
</dbReference>
<dbReference type="RefSeq" id="WP_057073721.1">
    <property type="nucleotide sequence ID" value="NZ_JAHTYH010000017.1"/>
</dbReference>
<feature type="domain" description="Phage tail fibre protein N-terminal" evidence="1">
    <location>
        <begin position="1"/>
        <end position="149"/>
    </location>
</feature>